<keyword evidence="2" id="KW-1185">Reference proteome</keyword>
<dbReference type="AlphaFoldDB" id="A0A1U9JVQ1"/>
<protein>
    <submittedName>
        <fullName evidence="1">Uncharacterized protein</fullName>
    </submittedName>
</protein>
<evidence type="ECO:0000313" key="1">
    <source>
        <dbReference type="EMBL" id="AQS41952.1"/>
    </source>
</evidence>
<dbReference type="KEGG" id="thd:BHV28_12680"/>
<accession>A0A1U9JVQ1</accession>
<evidence type="ECO:0000313" key="2">
    <source>
        <dbReference type="Proteomes" id="UP000188912"/>
    </source>
</evidence>
<name>A0A1U9JVQ1_9HYPH</name>
<dbReference type="EMBL" id="CP017315">
    <property type="protein sequence ID" value="AQS41952.1"/>
    <property type="molecule type" value="Genomic_DNA"/>
</dbReference>
<dbReference type="STRING" id="1902579.BHV28_12680"/>
<gene>
    <name evidence="1" type="ORF">BHV28_12680</name>
</gene>
<dbReference type="Proteomes" id="UP000188912">
    <property type="component" value="Chromosome"/>
</dbReference>
<proteinExistence type="predicted"/>
<sequence>MLKYLQSIFFYKSGVAGYNVLQSCFSLAYSCLVIRDHFSVNARMQAACSAILQNKNHPVEIIEKNIINANICKQ</sequence>
<dbReference type="PROSITE" id="PS51257">
    <property type="entry name" value="PROKAR_LIPOPROTEIN"/>
    <property type="match status" value="1"/>
</dbReference>
<organism evidence="1 2">
    <name type="scientific">Candidatus Tokpelaia hoelldobleri</name>
    <dbReference type="NCBI Taxonomy" id="1902579"/>
    <lineage>
        <taxon>Bacteria</taxon>
        <taxon>Pseudomonadati</taxon>
        <taxon>Pseudomonadota</taxon>
        <taxon>Alphaproteobacteria</taxon>
        <taxon>Hyphomicrobiales</taxon>
        <taxon>Candidatus Tokpelaia</taxon>
    </lineage>
</organism>
<reference evidence="1 2" key="2">
    <citation type="journal article" date="2016" name="Sci. Rep.">
        <title>The genome of Rhizobiales bacteria in predatory ants reveals urease gene functions but no genes for nitrogen fixation.</title>
        <authorList>
            <person name="Neuvonen M.M."/>
            <person name="Tamarit D."/>
            <person name="Naslund K."/>
            <person name="Liebig J."/>
            <person name="Feldhaar H."/>
            <person name="Moran N.A."/>
            <person name="Guy L."/>
            <person name="Andersson S.G."/>
        </authorList>
    </citation>
    <scope>NUCLEOTIDE SEQUENCE [LARGE SCALE GENOMIC DNA]</scope>
    <source>
        <strain evidence="1 2">Hsal</strain>
    </source>
</reference>
<reference evidence="1 2" key="1">
    <citation type="journal article" date="2010" name="Science">
        <title>Genomic comparison of the ants Camponotus floridanus and Harpegnathos saltator.</title>
        <authorList>
            <person name="Bonasio R."/>
            <person name="Zhang G."/>
            <person name="Ye C."/>
            <person name="Mutti N.S."/>
            <person name="Fang X."/>
            <person name="Qin N."/>
            <person name="Donahue G."/>
            <person name="Yang P."/>
            <person name="Li Q."/>
            <person name="Li C."/>
            <person name="Zhang P."/>
            <person name="Huang Z."/>
            <person name="Berger S.L."/>
            <person name="Reinberg D."/>
            <person name="Wang J."/>
            <person name="Liebig J."/>
        </authorList>
    </citation>
    <scope>NUCLEOTIDE SEQUENCE [LARGE SCALE GENOMIC DNA]</scope>
    <source>
        <strain evidence="1 2">Hsal</strain>
    </source>
</reference>